<evidence type="ECO:0000259" key="1">
    <source>
        <dbReference type="Pfam" id="PF11127"/>
    </source>
</evidence>
<gene>
    <name evidence="2" type="ORF">M8523_22610</name>
</gene>
<keyword evidence="3" id="KW-1185">Reference proteome</keyword>
<dbReference type="InterPro" id="IPR021309">
    <property type="entry name" value="YgaP-like_TM"/>
</dbReference>
<proteinExistence type="predicted"/>
<evidence type="ECO:0000313" key="2">
    <source>
        <dbReference type="EMBL" id="MCW6510810.1"/>
    </source>
</evidence>
<dbReference type="Pfam" id="PF11127">
    <property type="entry name" value="YgaP-like_TM"/>
    <property type="match status" value="1"/>
</dbReference>
<name>A0AA41Z5Q2_9HYPH</name>
<comment type="caution">
    <text evidence="2">The sequence shown here is derived from an EMBL/GenBank/DDBJ whole genome shotgun (WGS) entry which is preliminary data.</text>
</comment>
<protein>
    <submittedName>
        <fullName evidence="2">DUF2892 domain-containing protein</fullName>
    </submittedName>
</protein>
<reference evidence="2" key="1">
    <citation type="submission" date="2022-05" db="EMBL/GenBank/DDBJ databases">
        <authorList>
            <person name="Pankratov T."/>
        </authorList>
    </citation>
    <scope>NUCLEOTIDE SEQUENCE</scope>
    <source>
        <strain evidence="2">BP6-180914</strain>
    </source>
</reference>
<dbReference type="EMBL" id="JAMOIM010000018">
    <property type="protein sequence ID" value="MCW6510810.1"/>
    <property type="molecule type" value="Genomic_DNA"/>
</dbReference>
<sequence length="71" mass="7105">MSTGLPAFPAHEGHIGMPERFISVAAGLALAATAAKPRPNVLLSILALGAGAFLAYRGATGYCPARAALDA</sequence>
<dbReference type="Proteomes" id="UP001165667">
    <property type="component" value="Unassembled WGS sequence"/>
</dbReference>
<feature type="domain" description="Inner membrane protein YgaP-like transmembrane" evidence="1">
    <location>
        <begin position="15"/>
        <end position="69"/>
    </location>
</feature>
<dbReference type="AlphaFoldDB" id="A0AA41Z5Q2"/>
<accession>A0AA41Z5Q2</accession>
<organism evidence="2 3">
    <name type="scientific">Lichenifustis flavocetrariae</name>
    <dbReference type="NCBI Taxonomy" id="2949735"/>
    <lineage>
        <taxon>Bacteria</taxon>
        <taxon>Pseudomonadati</taxon>
        <taxon>Pseudomonadota</taxon>
        <taxon>Alphaproteobacteria</taxon>
        <taxon>Hyphomicrobiales</taxon>
        <taxon>Lichenihabitantaceae</taxon>
        <taxon>Lichenifustis</taxon>
    </lineage>
</organism>
<evidence type="ECO:0000313" key="3">
    <source>
        <dbReference type="Proteomes" id="UP001165667"/>
    </source>
</evidence>
<dbReference type="RefSeq" id="WP_282587183.1">
    <property type="nucleotide sequence ID" value="NZ_JAMOIM010000018.1"/>
</dbReference>